<proteinExistence type="predicted"/>
<organism evidence="1 2">
    <name type="scientific">Peronosclerospora sorghi</name>
    <dbReference type="NCBI Taxonomy" id="230839"/>
    <lineage>
        <taxon>Eukaryota</taxon>
        <taxon>Sar</taxon>
        <taxon>Stramenopiles</taxon>
        <taxon>Oomycota</taxon>
        <taxon>Peronosporomycetes</taxon>
        <taxon>Peronosporales</taxon>
        <taxon>Peronosporaceae</taxon>
        <taxon>Peronosclerospora</taxon>
    </lineage>
</organism>
<protein>
    <submittedName>
        <fullName evidence="1">Uncharacterized protein</fullName>
    </submittedName>
</protein>
<reference evidence="1 2" key="1">
    <citation type="journal article" date="2022" name="bioRxiv">
        <title>The genome of the oomycete Peronosclerospora sorghi, a cosmopolitan pathogen of maize and sorghum, is inflated with dispersed pseudogenes.</title>
        <authorList>
            <person name="Fletcher K."/>
            <person name="Martin F."/>
            <person name="Isakeit T."/>
            <person name="Cavanaugh K."/>
            <person name="Magill C."/>
            <person name="Michelmore R."/>
        </authorList>
    </citation>
    <scope>NUCLEOTIDE SEQUENCE [LARGE SCALE GENOMIC DNA]</scope>
    <source>
        <strain evidence="1">P6</strain>
    </source>
</reference>
<name>A0ACC0VVA8_9STRA</name>
<dbReference type="Proteomes" id="UP001163321">
    <property type="component" value="Chromosome 6"/>
</dbReference>
<gene>
    <name evidence="1" type="ORF">PsorP6_011054</name>
</gene>
<sequence length="154" mass="17605">MVEAEVGAPLAAHFETKRRIVATVTKMENSGEKIEEATYDEILEAATNSAETVFKFDFSLDEAADSHGKKKRNRNRKRNQTRRRVKKNTNGDDHATRGGSARDAREGRTEQPFVRFMFWRRNRCTINQSTLASSFLKLRPATGTESEVTEMHLR</sequence>
<dbReference type="EMBL" id="CM047585">
    <property type="protein sequence ID" value="KAI9910424.1"/>
    <property type="molecule type" value="Genomic_DNA"/>
</dbReference>
<comment type="caution">
    <text evidence="1">The sequence shown here is derived from an EMBL/GenBank/DDBJ whole genome shotgun (WGS) entry which is preliminary data.</text>
</comment>
<evidence type="ECO:0000313" key="1">
    <source>
        <dbReference type="EMBL" id="KAI9910424.1"/>
    </source>
</evidence>
<accession>A0ACC0VVA8</accession>
<evidence type="ECO:0000313" key="2">
    <source>
        <dbReference type="Proteomes" id="UP001163321"/>
    </source>
</evidence>
<keyword evidence="2" id="KW-1185">Reference proteome</keyword>